<protein>
    <submittedName>
        <fullName evidence="4">Glycoside hydrolase family 15 protein</fullName>
    </submittedName>
</protein>
<dbReference type="SUPFAM" id="SSF48208">
    <property type="entry name" value="Six-hairpin glycosidases"/>
    <property type="match status" value="1"/>
</dbReference>
<feature type="region of interest" description="Disordered" evidence="1">
    <location>
        <begin position="611"/>
        <end position="662"/>
    </location>
</feature>
<reference evidence="4 5" key="1">
    <citation type="submission" date="2024-09" db="EMBL/GenBank/DDBJ databases">
        <authorList>
            <person name="Pan X."/>
        </authorList>
    </citation>
    <scope>NUCLEOTIDE SEQUENCE [LARGE SCALE GENOMIC DNA]</scope>
    <source>
        <strain evidence="4 5">B2969</strain>
    </source>
</reference>
<gene>
    <name evidence="4" type="ORF">ACH3VR_22810</name>
</gene>
<dbReference type="InterPro" id="IPR011613">
    <property type="entry name" value="GH15-like"/>
</dbReference>
<dbReference type="InterPro" id="IPR012341">
    <property type="entry name" value="6hp_glycosidase-like_sf"/>
</dbReference>
<keyword evidence="4" id="KW-0378">Hydrolase</keyword>
<dbReference type="PANTHER" id="PTHR31616:SF0">
    <property type="entry name" value="GLUCAN 1,4-ALPHA-GLUCOSIDASE"/>
    <property type="match status" value="1"/>
</dbReference>
<dbReference type="RefSeq" id="WP_397558641.1">
    <property type="nucleotide sequence ID" value="NZ_JBIQWL010000019.1"/>
</dbReference>
<dbReference type="GO" id="GO:0016787">
    <property type="term" value="F:hydrolase activity"/>
    <property type="evidence" value="ECO:0007669"/>
    <property type="project" value="UniProtKB-KW"/>
</dbReference>
<dbReference type="InterPro" id="IPR008928">
    <property type="entry name" value="6-hairpin_glycosidase_sf"/>
</dbReference>
<dbReference type="EMBL" id="JBIQWL010000019">
    <property type="protein sequence ID" value="MFH8253215.1"/>
    <property type="molecule type" value="Genomic_DNA"/>
</dbReference>
<dbReference type="Gene3D" id="1.50.10.10">
    <property type="match status" value="1"/>
</dbReference>
<proteinExistence type="predicted"/>
<dbReference type="Pfam" id="PF00723">
    <property type="entry name" value="Glyco_hydro_15"/>
    <property type="match status" value="1"/>
</dbReference>
<evidence type="ECO:0000256" key="1">
    <source>
        <dbReference type="SAM" id="MobiDB-lite"/>
    </source>
</evidence>
<dbReference type="InterPro" id="IPR045582">
    <property type="entry name" value="Trehalase-like_N"/>
</dbReference>
<evidence type="ECO:0000313" key="4">
    <source>
        <dbReference type="EMBL" id="MFH8253215.1"/>
    </source>
</evidence>
<feature type="domain" description="Trehalase-like N-terminal" evidence="3">
    <location>
        <begin position="15"/>
        <end position="139"/>
    </location>
</feature>
<evidence type="ECO:0000313" key="5">
    <source>
        <dbReference type="Proteomes" id="UP001610861"/>
    </source>
</evidence>
<organism evidence="4 5">
    <name type="scientific">Microbacterium alkaliflavum</name>
    <dbReference type="NCBI Taxonomy" id="3248839"/>
    <lineage>
        <taxon>Bacteria</taxon>
        <taxon>Bacillati</taxon>
        <taxon>Actinomycetota</taxon>
        <taxon>Actinomycetes</taxon>
        <taxon>Micrococcales</taxon>
        <taxon>Microbacteriaceae</taxon>
        <taxon>Microbacterium</taxon>
    </lineage>
</organism>
<comment type="caution">
    <text evidence="4">The sequence shown here is derived from an EMBL/GenBank/DDBJ whole genome shotgun (WGS) entry which is preliminary data.</text>
</comment>
<name>A0ABW7QEN0_9MICO</name>
<sequence>MSRASRESLGRHGSPIPIAEYAMVGDLHAAALISRHGSIDWLCLPRFDSPAFFAALLDSEDAGRWVLRPSGDIVDVRRSYLSGTFVLQTYWRTAEGEAEVWDFMPLGDQRPNLVRRVRGLTGVVRFGEEIAIRFDYGAAIPWVRQTVYGGEPALLATAGPSTVIRRGPELRPVGHTHSAEFDVGAGEIIDLVLTGYPSHREPPPPIDVDESLQLTVDWWRDWAARSEPPSPYDEEVQRSLLVLRALTDEDTGGISAAATTSLPETDGGTRNWDYRYVWLRDAALTIGVLLTHGYEAEAEEWRGWLLRAIAGDPSDVQIMYGIGGERRLHEHEISELSGYGGARPVRVGNAAYEQRQWDIFGEVMVALHGARTAGLAETEASWPLQCALLDFLADNWEKPDRGIWEIRGQERYFTHSRAMVWAAFDRGVRAVDEFGLPGEPDKWRSLADQVREEIMTRGFDAQRNTFVQHYATSEVDAALLQLPQIGFVDAEDPRMLGTVAVLEAELMRDGLLLRYRTATGVDGLVGEEHPFLACSFWLVEQYAASHRLTDARALMDRLTSFVNDVGLLSEEYDPVGRRQMGNTPQALSHLALVRAADAIAAAEKGHAAELPNVRGESEGGQAGQQTPPTPPTEKPTDLGHTPQESRDKAGIEIPNPPPDPNP</sequence>
<feature type="domain" description="GH15-like" evidence="2">
    <location>
        <begin position="233"/>
        <end position="596"/>
    </location>
</feature>
<keyword evidence="5" id="KW-1185">Reference proteome</keyword>
<evidence type="ECO:0000259" key="2">
    <source>
        <dbReference type="Pfam" id="PF00723"/>
    </source>
</evidence>
<accession>A0ABW7QEN0</accession>
<dbReference type="Proteomes" id="UP001610861">
    <property type="component" value="Unassembled WGS sequence"/>
</dbReference>
<evidence type="ECO:0000259" key="3">
    <source>
        <dbReference type="Pfam" id="PF19291"/>
    </source>
</evidence>
<dbReference type="PANTHER" id="PTHR31616">
    <property type="entry name" value="TREHALASE"/>
    <property type="match status" value="1"/>
</dbReference>
<dbReference type="Pfam" id="PF19291">
    <property type="entry name" value="TREH_N"/>
    <property type="match status" value="1"/>
</dbReference>